<feature type="compositionally biased region" description="Low complexity" evidence="1">
    <location>
        <begin position="9"/>
        <end position="20"/>
    </location>
</feature>
<evidence type="ECO:0000256" key="1">
    <source>
        <dbReference type="SAM" id="MobiDB-lite"/>
    </source>
</evidence>
<feature type="compositionally biased region" description="Polar residues" evidence="1">
    <location>
        <begin position="111"/>
        <end position="122"/>
    </location>
</feature>
<comment type="caution">
    <text evidence="2">The sequence shown here is derived from an EMBL/GenBank/DDBJ whole genome shotgun (WGS) entry which is preliminary data.</text>
</comment>
<feature type="compositionally biased region" description="Pro residues" evidence="1">
    <location>
        <begin position="364"/>
        <end position="374"/>
    </location>
</feature>
<keyword evidence="3" id="KW-1185">Reference proteome</keyword>
<reference evidence="2 3" key="1">
    <citation type="journal article" date="2020" name="Nature">
        <title>Six reference-quality genomes reveal evolution of bat adaptations.</title>
        <authorList>
            <person name="Jebb D."/>
            <person name="Huang Z."/>
            <person name="Pippel M."/>
            <person name="Hughes G.M."/>
            <person name="Lavrichenko K."/>
            <person name="Devanna P."/>
            <person name="Winkler S."/>
            <person name="Jermiin L.S."/>
            <person name="Skirmuntt E.C."/>
            <person name="Katzourakis A."/>
            <person name="Burkitt-Gray L."/>
            <person name="Ray D.A."/>
            <person name="Sullivan K.A.M."/>
            <person name="Roscito J.G."/>
            <person name="Kirilenko B.M."/>
            <person name="Davalos L.M."/>
            <person name="Corthals A.P."/>
            <person name="Power M.L."/>
            <person name="Jones G."/>
            <person name="Ransome R.D."/>
            <person name="Dechmann D.K.N."/>
            <person name="Locatelli A.G."/>
            <person name="Puechmaille S.J."/>
            <person name="Fedrigo O."/>
            <person name="Jarvis E.D."/>
            <person name="Hiller M."/>
            <person name="Vernes S.C."/>
            <person name="Myers E.W."/>
            <person name="Teeling E.C."/>
        </authorList>
    </citation>
    <scope>NUCLEOTIDE SEQUENCE [LARGE SCALE GENOMIC DNA]</scope>
    <source>
        <strain evidence="2">MRouAeg1</strain>
        <tissue evidence="2">Muscle</tissue>
    </source>
</reference>
<dbReference type="EMBL" id="JACASE010000016">
    <property type="protein sequence ID" value="KAF6402171.1"/>
    <property type="molecule type" value="Genomic_DNA"/>
</dbReference>
<dbReference type="PANTHER" id="PTHR22427">
    <property type="entry name" value="GH15728P"/>
    <property type="match status" value="1"/>
</dbReference>
<feature type="compositionally biased region" description="Low complexity" evidence="1">
    <location>
        <begin position="414"/>
        <end position="428"/>
    </location>
</feature>
<feature type="region of interest" description="Disordered" evidence="1">
    <location>
        <begin position="1"/>
        <end position="441"/>
    </location>
</feature>
<feature type="compositionally biased region" description="Low complexity" evidence="1">
    <location>
        <begin position="375"/>
        <end position="400"/>
    </location>
</feature>
<feature type="compositionally biased region" description="Low complexity" evidence="1">
    <location>
        <begin position="210"/>
        <end position="221"/>
    </location>
</feature>
<name>A0A7J8BUR1_ROUAE</name>
<feature type="compositionally biased region" description="Low complexity" evidence="1">
    <location>
        <begin position="247"/>
        <end position="259"/>
    </location>
</feature>
<protein>
    <submittedName>
        <fullName evidence="2">Proline rich 36</fullName>
    </submittedName>
</protein>
<feature type="compositionally biased region" description="Low complexity" evidence="1">
    <location>
        <begin position="338"/>
        <end position="347"/>
    </location>
</feature>
<feature type="region of interest" description="Disordered" evidence="1">
    <location>
        <begin position="455"/>
        <end position="490"/>
    </location>
</feature>
<feature type="compositionally biased region" description="Pro residues" evidence="1">
    <location>
        <begin position="429"/>
        <end position="441"/>
    </location>
</feature>
<feature type="compositionally biased region" description="Low complexity" evidence="1">
    <location>
        <begin position="124"/>
        <end position="135"/>
    </location>
</feature>
<sequence>MDKRDKARGGAAARASVSRPPGLPTPRPPGSPRPPPPVTSAALRVLGAAGATGQGPLADRAVGIRAAPLPESTPRVGPMRSAGTGPKSPASRPPVARRGERTSAKTPGPGSVSSLGGTNGTTRLGPLGQKGLLPPAEEPVSRGKTPEAPRRSALSAGARKDSSGPTAGSPSPAISRRSRGAGAEVGLPRAASSARLRPPTEVPRKSVSNAPARSTAEPSPAARRRPSASGGLQRPASRSQGSSATPLSSLARSGASLGGTPRALGHPSQPKSKGLQALSPPQAAPPRKGTAILQGRSPLARSAPSGPNAQPAPPTHVTATPLRDTLPPSPPITPPFQALTCPLATPFPLAPPPPSAPPSLQTLPSPPATPPLEGPPTRLSTSFPETTAPPTATFLAPFSPSGSPPMQSTSPTQASTALPPLPTVLSPLTAPPLSAPLSPATPPLQTSLFQAKSLRNSPSSLATAPLQDFPALATPPPRANPPLSPPPFQATLYTLATTPTQDPLVISLPEAPPALPLQTPSVTSPLQATVSLLLPPLSPRILARVRHPPTPLAKILSSSLAP</sequence>
<accession>A0A7J8BUR1</accession>
<feature type="compositionally biased region" description="Pro residues" evidence="1">
    <location>
        <begin position="21"/>
        <end position="38"/>
    </location>
</feature>
<dbReference type="AlphaFoldDB" id="A0A7J8BUR1"/>
<proteinExistence type="predicted"/>
<feature type="compositionally biased region" description="Basic and acidic residues" evidence="1">
    <location>
        <begin position="139"/>
        <end position="150"/>
    </location>
</feature>
<feature type="compositionally biased region" description="Pro residues" evidence="1">
    <location>
        <begin position="473"/>
        <end position="488"/>
    </location>
</feature>
<evidence type="ECO:0000313" key="2">
    <source>
        <dbReference type="EMBL" id="KAF6402171.1"/>
    </source>
</evidence>
<feature type="compositionally biased region" description="Low complexity" evidence="1">
    <location>
        <begin position="163"/>
        <end position="175"/>
    </location>
</feature>
<feature type="compositionally biased region" description="Polar residues" evidence="1">
    <location>
        <begin position="404"/>
        <end position="413"/>
    </location>
</feature>
<organism evidence="2 3">
    <name type="scientific">Rousettus aegyptiacus</name>
    <name type="common">Egyptian fruit bat</name>
    <name type="synonym">Pteropus aegyptiacus</name>
    <dbReference type="NCBI Taxonomy" id="9407"/>
    <lineage>
        <taxon>Eukaryota</taxon>
        <taxon>Metazoa</taxon>
        <taxon>Chordata</taxon>
        <taxon>Craniata</taxon>
        <taxon>Vertebrata</taxon>
        <taxon>Euteleostomi</taxon>
        <taxon>Mammalia</taxon>
        <taxon>Eutheria</taxon>
        <taxon>Laurasiatheria</taxon>
        <taxon>Chiroptera</taxon>
        <taxon>Yinpterochiroptera</taxon>
        <taxon>Pteropodoidea</taxon>
        <taxon>Pteropodidae</taxon>
        <taxon>Rousettinae</taxon>
        <taxon>Rousettus</taxon>
    </lineage>
</organism>
<gene>
    <name evidence="2" type="ORF">HJG63_015974</name>
</gene>
<dbReference type="Proteomes" id="UP000593571">
    <property type="component" value="Unassembled WGS sequence"/>
</dbReference>
<feature type="compositionally biased region" description="Pro residues" evidence="1">
    <location>
        <begin position="348"/>
        <end position="357"/>
    </location>
</feature>
<evidence type="ECO:0000313" key="3">
    <source>
        <dbReference type="Proteomes" id="UP000593571"/>
    </source>
</evidence>
<dbReference type="PANTHER" id="PTHR22427:SF8">
    <property type="entry name" value="PROLINE-RICH PROTEIN 36"/>
    <property type="match status" value="1"/>
</dbReference>
<feature type="compositionally biased region" description="Polar residues" evidence="1">
    <location>
        <begin position="236"/>
        <end position="246"/>
    </location>
</feature>